<dbReference type="AlphaFoldDB" id="K0TBV3"/>
<keyword evidence="2" id="KW-1185">Reference proteome</keyword>
<protein>
    <submittedName>
        <fullName evidence="1">Uncharacterized protein</fullName>
    </submittedName>
</protein>
<reference evidence="1 2" key="1">
    <citation type="journal article" date="2012" name="Genome Biol.">
        <title>Genome and low-iron response of an oceanic diatom adapted to chronic iron limitation.</title>
        <authorList>
            <person name="Lommer M."/>
            <person name="Specht M."/>
            <person name="Roy A.S."/>
            <person name="Kraemer L."/>
            <person name="Andreson R."/>
            <person name="Gutowska M.A."/>
            <person name="Wolf J."/>
            <person name="Bergner S.V."/>
            <person name="Schilhabel M.B."/>
            <person name="Klostermeier U.C."/>
            <person name="Beiko R.G."/>
            <person name="Rosenstiel P."/>
            <person name="Hippler M."/>
            <person name="Laroche J."/>
        </authorList>
    </citation>
    <scope>NUCLEOTIDE SEQUENCE [LARGE SCALE GENOMIC DNA]</scope>
    <source>
        <strain evidence="1 2">CCMP1005</strain>
    </source>
</reference>
<gene>
    <name evidence="1" type="ORF">THAOC_07672</name>
</gene>
<evidence type="ECO:0000313" key="1">
    <source>
        <dbReference type="EMBL" id="EJK70931.1"/>
    </source>
</evidence>
<dbReference type="eggNOG" id="ENOG502QW9M">
    <property type="taxonomic scope" value="Eukaryota"/>
</dbReference>
<dbReference type="OrthoDB" id="610608at2759"/>
<organism evidence="1 2">
    <name type="scientific">Thalassiosira oceanica</name>
    <name type="common">Marine diatom</name>
    <dbReference type="NCBI Taxonomy" id="159749"/>
    <lineage>
        <taxon>Eukaryota</taxon>
        <taxon>Sar</taxon>
        <taxon>Stramenopiles</taxon>
        <taxon>Ochrophyta</taxon>
        <taxon>Bacillariophyta</taxon>
        <taxon>Coscinodiscophyceae</taxon>
        <taxon>Thalassiosirophycidae</taxon>
        <taxon>Thalassiosirales</taxon>
        <taxon>Thalassiosiraceae</taxon>
        <taxon>Thalassiosira</taxon>
    </lineage>
</organism>
<sequence>MKIPCRLVMEMRIMGGSDVIMAPQRGNTHGTLSIEILTPNNVDGEEFFDFMQVVTDKWLDMKDLKGNFLRSRPHWAKQWEKLKVHGEDIVDYMRNVYADDIPEFAKLLHCVAEQGGFSLEDSMDMFSNENLDYFFKDAVMNPK</sequence>
<proteinExistence type="predicted"/>
<name>K0TBV3_THAOC</name>
<accession>K0TBV3</accession>
<evidence type="ECO:0000313" key="2">
    <source>
        <dbReference type="Proteomes" id="UP000266841"/>
    </source>
</evidence>
<dbReference type="EMBL" id="AGNL01007860">
    <property type="protein sequence ID" value="EJK70931.1"/>
    <property type="molecule type" value="Genomic_DNA"/>
</dbReference>
<dbReference type="Proteomes" id="UP000266841">
    <property type="component" value="Unassembled WGS sequence"/>
</dbReference>
<comment type="caution">
    <text evidence="1">The sequence shown here is derived from an EMBL/GenBank/DDBJ whole genome shotgun (WGS) entry which is preliminary data.</text>
</comment>